<accession>A0ABS3L761</accession>
<keyword evidence="3" id="KW-1185">Reference proteome</keyword>
<dbReference type="EMBL" id="JAFREM010000008">
    <property type="protein sequence ID" value="MBO1305470.1"/>
    <property type="molecule type" value="Genomic_DNA"/>
</dbReference>
<evidence type="ECO:0000313" key="3">
    <source>
        <dbReference type="Proteomes" id="UP000664601"/>
    </source>
</evidence>
<dbReference type="RefSeq" id="WP_207672413.1">
    <property type="nucleotide sequence ID" value="NZ_JAFREM010000008.1"/>
</dbReference>
<keyword evidence="1" id="KW-0812">Transmembrane</keyword>
<evidence type="ECO:0000313" key="2">
    <source>
        <dbReference type="EMBL" id="MBO1305470.1"/>
    </source>
</evidence>
<reference evidence="2 3" key="1">
    <citation type="submission" date="2021-03" db="EMBL/GenBank/DDBJ databases">
        <title>Enterococcal diversity collection.</title>
        <authorList>
            <person name="Gilmore M.S."/>
            <person name="Schwartzman J."/>
            <person name="Van Tyne D."/>
            <person name="Martin M."/>
            <person name="Earl A.M."/>
            <person name="Manson A.L."/>
            <person name="Straub T."/>
            <person name="Salamzade R."/>
            <person name="Saavedra J."/>
            <person name="Lebreton F."/>
            <person name="Prichula J."/>
            <person name="Schaufler K."/>
            <person name="Gaca A."/>
            <person name="Sgardioli B."/>
            <person name="Wagenaar J."/>
            <person name="Strong T."/>
        </authorList>
    </citation>
    <scope>NUCLEOTIDE SEQUENCE [LARGE SCALE GENOMIC DNA]</scope>
    <source>
        <strain evidence="2 3">669A</strain>
    </source>
</reference>
<feature type="transmembrane region" description="Helical" evidence="1">
    <location>
        <begin position="12"/>
        <end position="45"/>
    </location>
</feature>
<organism evidence="2 3">
    <name type="scientific">Candidatus Enterococcus moelleringii</name>
    <dbReference type="NCBI Taxonomy" id="2815325"/>
    <lineage>
        <taxon>Bacteria</taxon>
        <taxon>Bacillati</taxon>
        <taxon>Bacillota</taxon>
        <taxon>Bacilli</taxon>
        <taxon>Lactobacillales</taxon>
        <taxon>Enterococcaceae</taxon>
        <taxon>Enterococcus</taxon>
    </lineage>
</organism>
<keyword evidence="1" id="KW-1133">Transmembrane helix</keyword>
<dbReference type="Proteomes" id="UP000664601">
    <property type="component" value="Unassembled WGS sequence"/>
</dbReference>
<evidence type="ECO:0000256" key="1">
    <source>
        <dbReference type="SAM" id="Phobius"/>
    </source>
</evidence>
<comment type="caution">
    <text evidence="2">The sequence shown here is derived from an EMBL/GenBank/DDBJ whole genome shotgun (WGS) entry which is preliminary data.</text>
</comment>
<gene>
    <name evidence="2" type="ORF">JZO70_04820</name>
</gene>
<protein>
    <submittedName>
        <fullName evidence="2">Uncharacterized protein</fullName>
    </submittedName>
</protein>
<proteinExistence type="predicted"/>
<name>A0ABS3L761_9ENTE</name>
<sequence length="61" mass="6612">MNQLMKNIGGAALVALLLVVVLPSFVAKVSFVMLVLVAGLGIFAIQPKPQPVRVRKNDRRN</sequence>
<keyword evidence="1" id="KW-0472">Membrane</keyword>